<comment type="caution">
    <text evidence="2">The sequence shown here is derived from an EMBL/GenBank/DDBJ whole genome shotgun (WGS) entry which is preliminary data.</text>
</comment>
<dbReference type="InterPro" id="IPR002711">
    <property type="entry name" value="HNH"/>
</dbReference>
<feature type="non-terminal residue" evidence="2">
    <location>
        <position position="1"/>
    </location>
</feature>
<reference evidence="2 3" key="1">
    <citation type="submission" date="2017-09" db="EMBL/GenBank/DDBJ databases">
        <title>Depth-based differentiation of microbial function through sediment-hosted aquifers and enrichment of novel symbionts in the deep terrestrial subsurface.</title>
        <authorList>
            <person name="Probst A.J."/>
            <person name="Ladd B."/>
            <person name="Jarett J.K."/>
            <person name="Geller-Mcgrath D.E."/>
            <person name="Sieber C.M."/>
            <person name="Emerson J.B."/>
            <person name="Anantharaman K."/>
            <person name="Thomas B.C."/>
            <person name="Malmstrom R."/>
            <person name="Stieglmeier M."/>
            <person name="Klingl A."/>
            <person name="Woyke T."/>
            <person name="Ryan C.M."/>
            <person name="Banfield J.F."/>
        </authorList>
    </citation>
    <scope>NUCLEOTIDE SEQUENCE [LARGE SCALE GENOMIC DNA]</scope>
    <source>
        <strain evidence="2">CG23_combo_of_CG06-09_8_20_14_all_39_17</strain>
    </source>
</reference>
<dbReference type="Pfam" id="PF01844">
    <property type="entry name" value="HNH"/>
    <property type="match status" value="1"/>
</dbReference>
<protein>
    <submittedName>
        <fullName evidence="2">HNH endonuclease</fullName>
    </submittedName>
</protein>
<keyword evidence="2" id="KW-0540">Nuclease</keyword>
<evidence type="ECO:0000313" key="2">
    <source>
        <dbReference type="EMBL" id="PIP23120.1"/>
    </source>
</evidence>
<accession>A0A2G9YV63</accession>
<name>A0A2G9YV63_9BACT</name>
<dbReference type="GO" id="GO:0003676">
    <property type="term" value="F:nucleic acid binding"/>
    <property type="evidence" value="ECO:0007669"/>
    <property type="project" value="InterPro"/>
</dbReference>
<proteinExistence type="predicted"/>
<organism evidence="2 3">
    <name type="scientific">Candidatus Nealsonbacteria bacterium CG23_combo_of_CG06-09_8_20_14_all_39_17</name>
    <dbReference type="NCBI Taxonomy" id="1974722"/>
    <lineage>
        <taxon>Bacteria</taxon>
        <taxon>Candidatus Nealsoniibacteriota</taxon>
    </lineage>
</organism>
<evidence type="ECO:0000313" key="3">
    <source>
        <dbReference type="Proteomes" id="UP000229976"/>
    </source>
</evidence>
<dbReference type="Proteomes" id="UP000229976">
    <property type="component" value="Unassembled WGS sequence"/>
</dbReference>
<feature type="domain" description="HNH" evidence="1">
    <location>
        <begin position="2"/>
        <end position="36"/>
    </location>
</feature>
<dbReference type="GO" id="GO:0004519">
    <property type="term" value="F:endonuclease activity"/>
    <property type="evidence" value="ECO:0007669"/>
    <property type="project" value="UniProtKB-KW"/>
</dbReference>
<dbReference type="Gene3D" id="1.10.30.50">
    <property type="match status" value="1"/>
</dbReference>
<dbReference type="AlphaFoldDB" id="A0A2G9YV63"/>
<evidence type="ECO:0000259" key="1">
    <source>
        <dbReference type="Pfam" id="PF01844"/>
    </source>
</evidence>
<keyword evidence="2" id="KW-0378">Hydrolase</keyword>
<gene>
    <name evidence="2" type="ORF">COX37_00280</name>
</gene>
<sequence length="36" mass="4045">NEMEADHVSAWSKGGKTTAKNCEMLCIRHNRAKGNR</sequence>
<dbReference type="EMBL" id="PCRO01000005">
    <property type="protein sequence ID" value="PIP23120.1"/>
    <property type="molecule type" value="Genomic_DNA"/>
</dbReference>
<keyword evidence="2" id="KW-0255">Endonuclease</keyword>
<dbReference type="GO" id="GO:0008270">
    <property type="term" value="F:zinc ion binding"/>
    <property type="evidence" value="ECO:0007669"/>
    <property type="project" value="InterPro"/>
</dbReference>